<dbReference type="EMBL" id="DS268109">
    <property type="protein sequence ID" value="KMM65093.1"/>
    <property type="molecule type" value="Genomic_DNA"/>
</dbReference>
<accession>A0A0J6F4L8</accession>
<keyword evidence="1" id="KW-0732">Signal</keyword>
<organism evidence="2 3">
    <name type="scientific">Coccidioides posadasii RMSCC 3488</name>
    <dbReference type="NCBI Taxonomy" id="454284"/>
    <lineage>
        <taxon>Eukaryota</taxon>
        <taxon>Fungi</taxon>
        <taxon>Dikarya</taxon>
        <taxon>Ascomycota</taxon>
        <taxon>Pezizomycotina</taxon>
        <taxon>Eurotiomycetes</taxon>
        <taxon>Eurotiomycetidae</taxon>
        <taxon>Onygenales</taxon>
        <taxon>Onygenaceae</taxon>
        <taxon>Coccidioides</taxon>
    </lineage>
</organism>
<dbReference type="AlphaFoldDB" id="A0A0J6F4L8"/>
<feature type="chain" id="PRO_5005270801" evidence="1">
    <location>
        <begin position="39"/>
        <end position="110"/>
    </location>
</feature>
<protein>
    <submittedName>
        <fullName evidence="2">Uncharacterized protein</fullName>
    </submittedName>
</protein>
<gene>
    <name evidence="2" type="ORF">CPAG_01445</name>
</gene>
<reference evidence="3" key="2">
    <citation type="journal article" date="2009" name="Genome Res.">
        <title>Comparative genomic analyses of the human fungal pathogens Coccidioides and their relatives.</title>
        <authorList>
            <person name="Sharpton T.J."/>
            <person name="Stajich J.E."/>
            <person name="Rounsley S.D."/>
            <person name="Gardner M.J."/>
            <person name="Wortman J.R."/>
            <person name="Jordar V.S."/>
            <person name="Maiti R."/>
            <person name="Kodira C.D."/>
            <person name="Neafsey D.E."/>
            <person name="Zeng Q."/>
            <person name="Hung C.-Y."/>
            <person name="McMahan C."/>
            <person name="Muszewska A."/>
            <person name="Grynberg M."/>
            <person name="Mandel M.A."/>
            <person name="Kellner E.M."/>
            <person name="Barker B.M."/>
            <person name="Galgiani J.N."/>
            <person name="Orbach M.J."/>
            <person name="Kirkland T.N."/>
            <person name="Cole G.T."/>
            <person name="Henn M.R."/>
            <person name="Birren B.W."/>
            <person name="Taylor J.W."/>
        </authorList>
    </citation>
    <scope>NUCLEOTIDE SEQUENCE [LARGE SCALE GENOMIC DNA]</scope>
    <source>
        <strain evidence="3">RMSCC 3488</strain>
    </source>
</reference>
<evidence type="ECO:0000313" key="3">
    <source>
        <dbReference type="Proteomes" id="UP000054567"/>
    </source>
</evidence>
<dbReference type="VEuPathDB" id="FungiDB:CPAG_01445"/>
<reference evidence="2 3" key="1">
    <citation type="submission" date="2007-06" db="EMBL/GenBank/DDBJ databases">
        <title>The Genome Sequence of Coccidioides posadasii RMSCC_3488.</title>
        <authorList>
            <consortium name="Coccidioides Genome Resources Consortium"/>
            <consortium name="The Broad Institute Genome Sequencing Platform"/>
            <person name="Henn M.R."/>
            <person name="Sykes S."/>
            <person name="Young S."/>
            <person name="Jaffe D."/>
            <person name="Berlin A."/>
            <person name="Alvarez P."/>
            <person name="Butler J."/>
            <person name="Gnerre S."/>
            <person name="Grabherr M."/>
            <person name="Mauceli E."/>
            <person name="Brockman W."/>
            <person name="Kodira C."/>
            <person name="Alvarado L."/>
            <person name="Zeng Q."/>
            <person name="Crawford M."/>
            <person name="Antoine C."/>
            <person name="Devon K."/>
            <person name="Galgiani J."/>
            <person name="Orsborn K."/>
            <person name="Lewis M.L."/>
            <person name="Nusbaum C."/>
            <person name="Galagan J."/>
            <person name="Birren B."/>
        </authorList>
    </citation>
    <scope>NUCLEOTIDE SEQUENCE [LARGE SCALE GENOMIC DNA]</scope>
    <source>
        <strain evidence="2 3">RMSCC 3488</strain>
    </source>
</reference>
<name>A0A0J6F4L8_COCPO</name>
<feature type="signal peptide" evidence="1">
    <location>
        <begin position="1"/>
        <end position="38"/>
    </location>
</feature>
<proteinExistence type="predicted"/>
<evidence type="ECO:0000256" key="1">
    <source>
        <dbReference type="SAM" id="SignalP"/>
    </source>
</evidence>
<sequence>MGSSRERLQLAADHKSLRAPGKSTLKLILLVMIWTTEADPCHPGLSDQPRASKHCKDKLNAVGIGERAILGFHAANRVPDGGSIILHGYIIGPKNIFRACAAPKILPPLK</sequence>
<dbReference type="Proteomes" id="UP000054567">
    <property type="component" value="Unassembled WGS sequence"/>
</dbReference>
<reference evidence="3" key="3">
    <citation type="journal article" date="2010" name="Genome Res.">
        <title>Population genomic sequencing of Coccidioides fungi reveals recent hybridization and transposon control.</title>
        <authorList>
            <person name="Neafsey D.E."/>
            <person name="Barker B.M."/>
            <person name="Sharpton T.J."/>
            <person name="Stajich J.E."/>
            <person name="Park D.J."/>
            <person name="Whiston E."/>
            <person name="Hung C.-Y."/>
            <person name="McMahan C."/>
            <person name="White J."/>
            <person name="Sykes S."/>
            <person name="Heiman D."/>
            <person name="Young S."/>
            <person name="Zeng Q."/>
            <person name="Abouelleil A."/>
            <person name="Aftuck L."/>
            <person name="Bessette D."/>
            <person name="Brown A."/>
            <person name="FitzGerald M."/>
            <person name="Lui A."/>
            <person name="Macdonald J.P."/>
            <person name="Priest M."/>
            <person name="Orbach M.J."/>
            <person name="Galgiani J.N."/>
            <person name="Kirkland T.N."/>
            <person name="Cole G.T."/>
            <person name="Birren B.W."/>
            <person name="Henn M.R."/>
            <person name="Taylor J.W."/>
            <person name="Rounsley S.D."/>
        </authorList>
    </citation>
    <scope>NUCLEOTIDE SEQUENCE [LARGE SCALE GENOMIC DNA]</scope>
    <source>
        <strain evidence="3">RMSCC 3488</strain>
    </source>
</reference>
<evidence type="ECO:0000313" key="2">
    <source>
        <dbReference type="EMBL" id="KMM65093.1"/>
    </source>
</evidence>